<dbReference type="RefSeq" id="WP_282011429.1">
    <property type="nucleotide sequence ID" value="NZ_OX336137.1"/>
</dbReference>
<reference evidence="2 3" key="1">
    <citation type="submission" date="2022-09" db="EMBL/GenBank/DDBJ databases">
        <authorList>
            <person name="Kop L."/>
        </authorList>
    </citation>
    <scope>NUCLEOTIDE SEQUENCE [LARGE SCALE GENOMIC DNA]</scope>
    <source>
        <strain evidence="2 3">347</strain>
    </source>
</reference>
<dbReference type="EMBL" id="OX336137">
    <property type="protein sequence ID" value="CAI2718534.1"/>
    <property type="molecule type" value="Genomic_DNA"/>
</dbReference>
<evidence type="ECO:0000313" key="3">
    <source>
        <dbReference type="Proteomes" id="UP001157733"/>
    </source>
</evidence>
<sequence length="269" mass="29500">MIKKSLVNVLVVLVVLVFSASLSLAKKGAYEEGSVSNGGSISGVVTLKGDAPEPIMEDLNKGKNVEFCATHPDTQEGNVRPRHKVVANGGKLKNTVVFIEDISKGKAWPGPINFDFKNCDIEPKVAVVRRPPRGVREGLVSITNQDPDILHNPHGYSVMGARRKTLFNKPLPSKGDVADVTKNLMRMRPGRDQHFFLQCDQHNFMEADARVVWNPYFTVSSDDGSFKIDQIPAGKYKVTAWHPYVGTVTKEVTVSGGADAKQDFELAVK</sequence>
<accession>A0ABN8VXL3</accession>
<evidence type="ECO:0000259" key="1">
    <source>
        <dbReference type="Pfam" id="PF14686"/>
    </source>
</evidence>
<dbReference type="InterPro" id="IPR029413">
    <property type="entry name" value="RG-lyase_II"/>
</dbReference>
<feature type="domain" description="Rhamnogalacturonan lyase" evidence="1">
    <location>
        <begin position="217"/>
        <end position="261"/>
    </location>
</feature>
<name>A0ABN8VXL3_9BACT</name>
<protein>
    <recommendedName>
        <fullName evidence="1">Rhamnogalacturonan lyase domain-containing protein</fullName>
    </recommendedName>
</protein>
<dbReference type="Proteomes" id="UP001157733">
    <property type="component" value="Chromosome"/>
</dbReference>
<dbReference type="InterPro" id="IPR013784">
    <property type="entry name" value="Carb-bd-like_fold"/>
</dbReference>
<dbReference type="Gene3D" id="2.60.40.1120">
    <property type="entry name" value="Carboxypeptidase-like, regulatory domain"/>
    <property type="match status" value="1"/>
</dbReference>
<proteinExistence type="predicted"/>
<evidence type="ECO:0000313" key="2">
    <source>
        <dbReference type="EMBL" id="CAI2718534.1"/>
    </source>
</evidence>
<keyword evidence="3" id="KW-1185">Reference proteome</keyword>
<dbReference type="Pfam" id="PF14686">
    <property type="entry name" value="fn3_3"/>
    <property type="match status" value="1"/>
</dbReference>
<gene>
    <name evidence="2" type="ORF">NSPWAT_1675</name>
</gene>
<dbReference type="SUPFAM" id="SSF49452">
    <property type="entry name" value="Starch-binding domain-like"/>
    <property type="match status" value="1"/>
</dbReference>
<organism evidence="2 3">
    <name type="scientific">Nitrospina watsonii</name>
    <dbReference type="NCBI Taxonomy" id="1323948"/>
    <lineage>
        <taxon>Bacteria</taxon>
        <taxon>Pseudomonadati</taxon>
        <taxon>Nitrospinota/Tectimicrobiota group</taxon>
        <taxon>Nitrospinota</taxon>
        <taxon>Nitrospinia</taxon>
        <taxon>Nitrospinales</taxon>
        <taxon>Nitrospinaceae</taxon>
        <taxon>Nitrospina</taxon>
    </lineage>
</organism>